<evidence type="ECO:0000313" key="1">
    <source>
        <dbReference type="EMBL" id="GFT24463.1"/>
    </source>
</evidence>
<name>A0A8X6NMY7_NEPPI</name>
<sequence length="163" mass="18746">MEQKDSTDTFILFESGENSIYSYWNGDTQSSNIRSSDEFQTILNDLYTTTPSDEPTNSSEQAHNESVNSFIMTHATRICFLMPTEHVNHQHQNSNQGIKISHRHGRRSELYLHSTQVEISEDVEISLICAGFRRNGSSDWELENVPTKNICLKELFRLSLTKE</sequence>
<dbReference type="EMBL" id="BMAW01060081">
    <property type="protein sequence ID" value="GFT24463.1"/>
    <property type="molecule type" value="Genomic_DNA"/>
</dbReference>
<dbReference type="AlphaFoldDB" id="A0A8X6NMY7"/>
<gene>
    <name evidence="1" type="ORF">NPIL_624281</name>
</gene>
<evidence type="ECO:0000313" key="2">
    <source>
        <dbReference type="Proteomes" id="UP000887013"/>
    </source>
</evidence>
<protein>
    <submittedName>
        <fullName evidence="1">Uncharacterized protein</fullName>
    </submittedName>
</protein>
<proteinExistence type="predicted"/>
<accession>A0A8X6NMY7</accession>
<keyword evidence="2" id="KW-1185">Reference proteome</keyword>
<reference evidence="1" key="1">
    <citation type="submission" date="2020-08" db="EMBL/GenBank/DDBJ databases">
        <title>Multicomponent nature underlies the extraordinary mechanical properties of spider dragline silk.</title>
        <authorList>
            <person name="Kono N."/>
            <person name="Nakamura H."/>
            <person name="Mori M."/>
            <person name="Yoshida Y."/>
            <person name="Ohtoshi R."/>
            <person name="Malay A.D."/>
            <person name="Moran D.A.P."/>
            <person name="Tomita M."/>
            <person name="Numata K."/>
            <person name="Arakawa K."/>
        </authorList>
    </citation>
    <scope>NUCLEOTIDE SEQUENCE</scope>
</reference>
<organism evidence="1 2">
    <name type="scientific">Nephila pilipes</name>
    <name type="common">Giant wood spider</name>
    <name type="synonym">Nephila maculata</name>
    <dbReference type="NCBI Taxonomy" id="299642"/>
    <lineage>
        <taxon>Eukaryota</taxon>
        <taxon>Metazoa</taxon>
        <taxon>Ecdysozoa</taxon>
        <taxon>Arthropoda</taxon>
        <taxon>Chelicerata</taxon>
        <taxon>Arachnida</taxon>
        <taxon>Araneae</taxon>
        <taxon>Araneomorphae</taxon>
        <taxon>Entelegynae</taxon>
        <taxon>Araneoidea</taxon>
        <taxon>Nephilidae</taxon>
        <taxon>Nephila</taxon>
    </lineage>
</organism>
<dbReference type="Proteomes" id="UP000887013">
    <property type="component" value="Unassembled WGS sequence"/>
</dbReference>
<comment type="caution">
    <text evidence="1">The sequence shown here is derived from an EMBL/GenBank/DDBJ whole genome shotgun (WGS) entry which is preliminary data.</text>
</comment>